<protein>
    <recommendedName>
        <fullName evidence="3">Regulatory protein RecX</fullName>
    </recommendedName>
</protein>
<evidence type="ECO:0000256" key="2">
    <source>
        <dbReference type="ARBA" id="ARBA00009695"/>
    </source>
</evidence>
<evidence type="ECO:0000256" key="3">
    <source>
        <dbReference type="ARBA" id="ARBA00018111"/>
    </source>
</evidence>
<dbReference type="EMBL" id="JACXLC010000001">
    <property type="protein sequence ID" value="MBD2842833.1"/>
    <property type="molecule type" value="Genomic_DNA"/>
</dbReference>
<sequence length="224" mass="25174">MGTNSSPDSRDCGRPSLDGKSARKRKKSRPLDDSLLRDLALSYAARFATTGAKLEGYLARKVRERGVAEDEDGRTRDLNITGLVTRLIELGYVDDDAYARMKTRDLTARGYGARRVEQALWAAGVEETVREDNAPGEYRCREAAIMLATKRRFGPFGRAADPDDESEDLDAQRKTREKQVAAMLRAGHQYEHVRFILDAANAEDVEEWLAEARDDEDNEGHYGF</sequence>
<evidence type="ECO:0000259" key="6">
    <source>
        <dbReference type="Pfam" id="PF02631"/>
    </source>
</evidence>
<feature type="domain" description="RecX second three-helical" evidence="6">
    <location>
        <begin position="94"/>
        <end position="131"/>
    </location>
</feature>
<name>A0ABR8KUD2_9SPHN</name>
<comment type="caution">
    <text evidence="7">The sequence shown here is derived from an EMBL/GenBank/DDBJ whole genome shotgun (WGS) entry which is preliminary data.</text>
</comment>
<dbReference type="Proteomes" id="UP000635384">
    <property type="component" value="Unassembled WGS sequence"/>
</dbReference>
<dbReference type="InterPro" id="IPR053924">
    <property type="entry name" value="RecX_HTH_2nd"/>
</dbReference>
<organism evidence="7 8">
    <name type="scientific">Erythrobacter rubeus</name>
    <dbReference type="NCBI Taxonomy" id="2760803"/>
    <lineage>
        <taxon>Bacteria</taxon>
        <taxon>Pseudomonadati</taxon>
        <taxon>Pseudomonadota</taxon>
        <taxon>Alphaproteobacteria</taxon>
        <taxon>Sphingomonadales</taxon>
        <taxon>Erythrobacteraceae</taxon>
        <taxon>Erythrobacter/Porphyrobacter group</taxon>
        <taxon>Erythrobacter</taxon>
    </lineage>
</organism>
<feature type="region of interest" description="Disordered" evidence="5">
    <location>
        <begin position="1"/>
        <end position="31"/>
    </location>
</feature>
<proteinExistence type="inferred from homology"/>
<dbReference type="Pfam" id="PF02631">
    <property type="entry name" value="RecX_HTH2"/>
    <property type="match status" value="1"/>
</dbReference>
<evidence type="ECO:0000256" key="1">
    <source>
        <dbReference type="ARBA" id="ARBA00004496"/>
    </source>
</evidence>
<keyword evidence="4" id="KW-0963">Cytoplasm</keyword>
<comment type="subcellular location">
    <subcellularLocation>
        <location evidence="1">Cytoplasm</location>
    </subcellularLocation>
</comment>
<evidence type="ECO:0000256" key="5">
    <source>
        <dbReference type="SAM" id="MobiDB-lite"/>
    </source>
</evidence>
<gene>
    <name evidence="7" type="ORF">IB285_11275</name>
</gene>
<keyword evidence="8" id="KW-1185">Reference proteome</keyword>
<evidence type="ECO:0000313" key="7">
    <source>
        <dbReference type="EMBL" id="MBD2842833.1"/>
    </source>
</evidence>
<evidence type="ECO:0000313" key="8">
    <source>
        <dbReference type="Proteomes" id="UP000635384"/>
    </source>
</evidence>
<comment type="similarity">
    <text evidence="2">Belongs to the RecX family.</text>
</comment>
<accession>A0ABR8KUD2</accession>
<evidence type="ECO:0000256" key="4">
    <source>
        <dbReference type="ARBA" id="ARBA00022490"/>
    </source>
</evidence>
<reference evidence="7 8" key="1">
    <citation type="submission" date="2020-09" db="EMBL/GenBank/DDBJ databases">
        <authorList>
            <person name="Yoon J.-W."/>
        </authorList>
    </citation>
    <scope>NUCLEOTIDE SEQUENCE [LARGE SCALE GENOMIC DNA]</scope>
    <source>
        <strain evidence="7 8">KMU-140</strain>
    </source>
</reference>